<dbReference type="PROSITE" id="PS50294">
    <property type="entry name" value="WD_REPEATS_REGION"/>
    <property type="match status" value="1"/>
</dbReference>
<dbReference type="InterPro" id="IPR036322">
    <property type="entry name" value="WD40_repeat_dom_sf"/>
</dbReference>
<evidence type="ECO:0000256" key="1">
    <source>
        <dbReference type="PROSITE-ProRule" id="PRU00221"/>
    </source>
</evidence>
<dbReference type="RefSeq" id="WP_261200728.1">
    <property type="nucleotide sequence ID" value="NZ_JAMXFA010000032.1"/>
</dbReference>
<proteinExistence type="predicted"/>
<evidence type="ECO:0000313" key="3">
    <source>
        <dbReference type="Proteomes" id="UP001525961"/>
    </source>
</evidence>
<name>A0ABT2NFG6_9CYAN</name>
<gene>
    <name evidence="2" type="ORF">NG792_20340</name>
</gene>
<dbReference type="Proteomes" id="UP001525961">
    <property type="component" value="Unassembled WGS sequence"/>
</dbReference>
<comment type="caution">
    <text evidence="2">The sequence shown here is derived from an EMBL/GenBank/DDBJ whole genome shotgun (WGS) entry which is preliminary data.</text>
</comment>
<organism evidence="2 3">
    <name type="scientific">Laspinema olomoucense D3b</name>
    <dbReference type="NCBI Taxonomy" id="2953688"/>
    <lineage>
        <taxon>Bacteria</taxon>
        <taxon>Bacillati</taxon>
        <taxon>Cyanobacteriota</taxon>
        <taxon>Cyanophyceae</taxon>
        <taxon>Oscillatoriophycideae</taxon>
        <taxon>Oscillatoriales</taxon>
        <taxon>Laspinemataceae</taxon>
        <taxon>Laspinema</taxon>
        <taxon>Laspinema olomoucense</taxon>
    </lineage>
</organism>
<dbReference type="EMBL" id="JAMXFA010000032">
    <property type="protein sequence ID" value="MCT7980075.1"/>
    <property type="molecule type" value="Genomic_DNA"/>
</dbReference>
<dbReference type="InterPro" id="IPR015943">
    <property type="entry name" value="WD40/YVTN_repeat-like_dom_sf"/>
</dbReference>
<protein>
    <submittedName>
        <fullName evidence="2">Uncharacterized protein</fullName>
    </submittedName>
</protein>
<keyword evidence="3" id="KW-1185">Reference proteome</keyword>
<sequence>MIVSSLGYSPDGITLASGSHDGTIKLWQNSSG</sequence>
<feature type="repeat" description="WD" evidence="1">
    <location>
        <begin position="1"/>
        <end position="32"/>
    </location>
</feature>
<reference evidence="2 3" key="1">
    <citation type="journal article" date="2022" name="Front. Microbiol.">
        <title>High genomic differentiation and limited gene flow indicate recent cryptic speciation within the genus Laspinema (cyanobacteria).</title>
        <authorList>
            <person name="Stanojkovic A."/>
            <person name="Skoupy S."/>
            <person name="Skaloud P."/>
            <person name="Dvorak P."/>
        </authorList>
    </citation>
    <scope>NUCLEOTIDE SEQUENCE [LARGE SCALE GENOMIC DNA]</scope>
    <source>
        <strain evidence="2 3">D3b</strain>
    </source>
</reference>
<evidence type="ECO:0000313" key="2">
    <source>
        <dbReference type="EMBL" id="MCT7980075.1"/>
    </source>
</evidence>
<dbReference type="PROSITE" id="PS50082">
    <property type="entry name" value="WD_REPEATS_2"/>
    <property type="match status" value="1"/>
</dbReference>
<dbReference type="Pfam" id="PF00400">
    <property type="entry name" value="WD40"/>
    <property type="match status" value="1"/>
</dbReference>
<dbReference type="Gene3D" id="2.130.10.10">
    <property type="entry name" value="YVTN repeat-like/Quinoprotein amine dehydrogenase"/>
    <property type="match status" value="1"/>
</dbReference>
<dbReference type="InterPro" id="IPR001680">
    <property type="entry name" value="WD40_rpt"/>
</dbReference>
<accession>A0ABT2NFG6</accession>
<dbReference type="SUPFAM" id="SSF50978">
    <property type="entry name" value="WD40 repeat-like"/>
    <property type="match status" value="1"/>
</dbReference>
<keyword evidence="1" id="KW-0853">WD repeat</keyword>